<accession>A0A420ERP3</accession>
<gene>
    <name evidence="1" type="ORF">D6851_02570</name>
</gene>
<dbReference type="AlphaFoldDB" id="A0A420ERP3"/>
<sequence length="111" mass="12676">MLSAGPIHKRIEIHTQQLLREDDFGSEIYDWAEDKKRWARIIYGTGQERRQAAQESATQPATIVMRHDSYTAAITTDAHRLFFDGVAWDIESIVKRKRDGEVSITATSRTG</sequence>
<dbReference type="InterPro" id="IPR038666">
    <property type="entry name" value="SSP1_head-tail_sf"/>
</dbReference>
<comment type="caution">
    <text evidence="1">The sequence shown here is derived from an EMBL/GenBank/DDBJ whole genome shotgun (WGS) entry which is preliminary data.</text>
</comment>
<dbReference type="EMBL" id="RAPF01000001">
    <property type="protein sequence ID" value="RKF23374.1"/>
    <property type="molecule type" value="Genomic_DNA"/>
</dbReference>
<proteinExistence type="predicted"/>
<dbReference type="Pfam" id="PF05521">
    <property type="entry name" value="Phage_HCP"/>
    <property type="match status" value="1"/>
</dbReference>
<evidence type="ECO:0000313" key="1">
    <source>
        <dbReference type="EMBL" id="RKF23374.1"/>
    </source>
</evidence>
<dbReference type="InterPro" id="IPR008767">
    <property type="entry name" value="Phage_SPP1_head-tail_adaptor"/>
</dbReference>
<evidence type="ECO:0000313" key="2">
    <source>
        <dbReference type="Proteomes" id="UP000284395"/>
    </source>
</evidence>
<dbReference type="NCBIfam" id="TIGR01563">
    <property type="entry name" value="gp16_SPP1"/>
    <property type="match status" value="1"/>
</dbReference>
<name>A0A420ERP3_9SPHN</name>
<dbReference type="OrthoDB" id="7478004at2"/>
<keyword evidence="2" id="KW-1185">Reference proteome</keyword>
<dbReference type="Proteomes" id="UP000284395">
    <property type="component" value="Unassembled WGS sequence"/>
</dbReference>
<dbReference type="RefSeq" id="WP_120323278.1">
    <property type="nucleotide sequence ID" value="NZ_RAPF01000001.1"/>
</dbReference>
<reference evidence="1 2" key="1">
    <citation type="submission" date="2018-09" db="EMBL/GenBank/DDBJ databases">
        <title>Altererythrobacter spongiae sp. nov., isolated from a marine sponge.</title>
        <authorList>
            <person name="Zhuang L."/>
            <person name="Luo L."/>
        </authorList>
    </citation>
    <scope>NUCLEOTIDE SEQUENCE [LARGE SCALE GENOMIC DNA]</scope>
    <source>
        <strain evidence="1 2">HN-Y73</strain>
    </source>
</reference>
<organism evidence="1 2">
    <name type="scientific">Altericroceibacterium spongiae</name>
    <dbReference type="NCBI Taxonomy" id="2320269"/>
    <lineage>
        <taxon>Bacteria</taxon>
        <taxon>Pseudomonadati</taxon>
        <taxon>Pseudomonadota</taxon>
        <taxon>Alphaproteobacteria</taxon>
        <taxon>Sphingomonadales</taxon>
        <taxon>Erythrobacteraceae</taxon>
        <taxon>Altericroceibacterium</taxon>
    </lineage>
</organism>
<protein>
    <submittedName>
        <fullName evidence="1">Head-tail adaptor protein</fullName>
    </submittedName>
</protein>
<dbReference type="Gene3D" id="2.40.10.270">
    <property type="entry name" value="Bacteriophage SPP1 head-tail adaptor protein"/>
    <property type="match status" value="1"/>
</dbReference>